<reference evidence="1 2" key="1">
    <citation type="submission" date="2023-03" db="EMBL/GenBank/DDBJ databases">
        <title>Bacillus Genome Sequencing.</title>
        <authorList>
            <person name="Dunlap C."/>
        </authorList>
    </citation>
    <scope>NUCLEOTIDE SEQUENCE [LARGE SCALE GENOMIC DNA]</scope>
    <source>
        <strain evidence="1 2">B-4107</strain>
    </source>
</reference>
<comment type="caution">
    <text evidence="1">The sequence shown here is derived from an EMBL/GenBank/DDBJ whole genome shotgun (WGS) entry which is preliminary data.</text>
</comment>
<accession>A0ABU6NPY7</accession>
<gene>
    <name evidence="1" type="ORF">P5F74_15830</name>
</gene>
<keyword evidence="2" id="KW-1185">Reference proteome</keyword>
<dbReference type="EMBL" id="JAROAS010000037">
    <property type="protein sequence ID" value="MED4129604.1"/>
    <property type="molecule type" value="Genomic_DNA"/>
</dbReference>
<dbReference type="InterPro" id="IPR046064">
    <property type="entry name" value="DUF6022"/>
</dbReference>
<sequence length="53" mass="6173">MSRLNIQSDMSIDELGQIISGYIEDHWKDILSENIEDLKKFFLNMKMPPTACI</sequence>
<dbReference type="Proteomes" id="UP001341820">
    <property type="component" value="Unassembled WGS sequence"/>
</dbReference>
<name>A0ABU6NPY7_9BACI</name>
<evidence type="ECO:0000313" key="2">
    <source>
        <dbReference type="Proteomes" id="UP001341820"/>
    </source>
</evidence>
<protein>
    <submittedName>
        <fullName evidence="1">DUF6022 family protein</fullName>
    </submittedName>
</protein>
<organism evidence="1 2">
    <name type="scientific">Shouchella miscanthi</name>
    <dbReference type="NCBI Taxonomy" id="2598861"/>
    <lineage>
        <taxon>Bacteria</taxon>
        <taxon>Bacillati</taxon>
        <taxon>Bacillota</taxon>
        <taxon>Bacilli</taxon>
        <taxon>Bacillales</taxon>
        <taxon>Bacillaceae</taxon>
        <taxon>Shouchella</taxon>
    </lineage>
</organism>
<evidence type="ECO:0000313" key="1">
    <source>
        <dbReference type="EMBL" id="MED4129604.1"/>
    </source>
</evidence>
<dbReference type="Pfam" id="PF19486">
    <property type="entry name" value="DUF6022"/>
    <property type="match status" value="1"/>
</dbReference>
<proteinExistence type="predicted"/>